<dbReference type="RefSeq" id="XP_044655577.1">
    <property type="nucleotide sequence ID" value="XM_044799642.1"/>
</dbReference>
<feature type="transmembrane region" description="Helical" evidence="8">
    <location>
        <begin position="153"/>
        <end position="174"/>
    </location>
</feature>
<evidence type="ECO:0000256" key="7">
    <source>
        <dbReference type="ARBA" id="ARBA00023177"/>
    </source>
</evidence>
<dbReference type="PROSITE" id="PS01219">
    <property type="entry name" value="AMMONIUM_TRANSP"/>
    <property type="match status" value="1"/>
</dbReference>
<dbReference type="Pfam" id="PF00909">
    <property type="entry name" value="Ammonium_transp"/>
    <property type="match status" value="1"/>
</dbReference>
<evidence type="ECO:0000256" key="3">
    <source>
        <dbReference type="ARBA" id="ARBA00022448"/>
    </source>
</evidence>
<feature type="transmembrane region" description="Helical" evidence="8">
    <location>
        <begin position="355"/>
        <end position="375"/>
    </location>
</feature>
<feature type="transmembrane region" description="Helical" evidence="8">
    <location>
        <begin position="65"/>
        <end position="86"/>
    </location>
</feature>
<feature type="transmembrane region" description="Helical" evidence="8">
    <location>
        <begin position="233"/>
        <end position="251"/>
    </location>
</feature>
<dbReference type="Gene3D" id="1.10.3430.10">
    <property type="entry name" value="Ammonium transporter AmtB like domains"/>
    <property type="match status" value="1"/>
</dbReference>
<dbReference type="InterPro" id="IPR018047">
    <property type="entry name" value="Ammonium_transpt_CS"/>
</dbReference>
<dbReference type="SUPFAM" id="SSF111352">
    <property type="entry name" value="Ammonium transporter"/>
    <property type="match status" value="1"/>
</dbReference>
<dbReference type="InterPro" id="IPR029020">
    <property type="entry name" value="Ammonium/urea_transptr"/>
</dbReference>
<keyword evidence="7 8" id="KW-0924">Ammonia transport</keyword>
<evidence type="ECO:0000256" key="8">
    <source>
        <dbReference type="RuleBase" id="RU362002"/>
    </source>
</evidence>
<feature type="domain" description="Ammonium transporter AmtB-like" evidence="9">
    <location>
        <begin position="38"/>
        <end position="449"/>
    </location>
</feature>
<comment type="similarity">
    <text evidence="2 8">Belongs to the ammonia transporter channel (TC 1.A.11.2) family.</text>
</comment>
<dbReference type="GO" id="GO:0008519">
    <property type="term" value="F:ammonium channel activity"/>
    <property type="evidence" value="ECO:0007669"/>
    <property type="project" value="InterPro"/>
</dbReference>
<evidence type="ECO:0000256" key="2">
    <source>
        <dbReference type="ARBA" id="ARBA00005887"/>
    </source>
</evidence>
<keyword evidence="3 8" id="KW-0813">Transport</keyword>
<feature type="transmembrane region" description="Helical" evidence="8">
    <location>
        <begin position="315"/>
        <end position="334"/>
    </location>
</feature>
<dbReference type="Proteomes" id="UP000825890">
    <property type="component" value="Unassembled WGS sequence"/>
</dbReference>
<dbReference type="AlphaFoldDB" id="A0A9P3CIJ3"/>
<keyword evidence="5 8" id="KW-1133">Transmembrane helix</keyword>
<keyword evidence="6 8" id="KW-0472">Membrane</keyword>
<dbReference type="InterPro" id="IPR001905">
    <property type="entry name" value="Ammonium_transpt"/>
</dbReference>
<evidence type="ECO:0000313" key="10">
    <source>
        <dbReference type="EMBL" id="GIZ41090.1"/>
    </source>
</evidence>
<dbReference type="GeneID" id="68289981"/>
<organism evidence="10 11">
    <name type="scientific">Cercospora kikuchii</name>
    <dbReference type="NCBI Taxonomy" id="84275"/>
    <lineage>
        <taxon>Eukaryota</taxon>
        <taxon>Fungi</taxon>
        <taxon>Dikarya</taxon>
        <taxon>Ascomycota</taxon>
        <taxon>Pezizomycotina</taxon>
        <taxon>Dothideomycetes</taxon>
        <taxon>Dothideomycetidae</taxon>
        <taxon>Mycosphaerellales</taxon>
        <taxon>Mycosphaerellaceae</taxon>
        <taxon>Cercospora</taxon>
    </lineage>
</organism>
<evidence type="ECO:0000256" key="5">
    <source>
        <dbReference type="ARBA" id="ARBA00022989"/>
    </source>
</evidence>
<evidence type="ECO:0000259" key="9">
    <source>
        <dbReference type="Pfam" id="PF00909"/>
    </source>
</evidence>
<dbReference type="NCBIfam" id="TIGR00836">
    <property type="entry name" value="amt"/>
    <property type="match status" value="1"/>
</dbReference>
<dbReference type="PANTHER" id="PTHR43029:SF15">
    <property type="entry name" value="AMMONIUM TRANSPORTER"/>
    <property type="match status" value="1"/>
</dbReference>
<dbReference type="OrthoDB" id="534912at2759"/>
<feature type="transmembrane region" description="Helical" evidence="8">
    <location>
        <begin position="263"/>
        <end position="284"/>
    </location>
</feature>
<sequence length="487" mass="53332">MSDIQQITEWPAYSANPQGGDPLSQDLTSPYDKGDLCWLAVCTILCWQITPAIGFLYAGMHRRKAALTMVFQSLFCACACGIQFWVYGYSLYQSRATNPFLGNISLAGLHNVLASPSLANTDIPDLLYACFGFTFVTATAMILAGAMLERGRLWPSMLFLLCWTTFVYYVLAYFEWNPNGWLYKLGVLDFAGSGPVHIASGFSALAWSMMLGPRISDTTTTDRRKIVHHKPHNPFLVGLGTILIWFGWFAFNGGSTANLSLRSIYVMINTNLAACGGGLGWVLLEYFYTQKFSIIGFCSGIISGLVGITPAAGFVPVYVAALIGLLTSVCCFYTNKYKYLLSIDEGLDIFAIHGVGGYVGDILTGFFAASWVPALDGVTGAAYAGGWWEQNWIQMGYQLAAATTCAAWSFVVSCILLFIINKIPGCHLRETEEDEIRGLDYKYLADADYEWLSGQQTPLEGVPVSIGVESSSQRSGEKQTVMPLKAE</sequence>
<reference evidence="10 11" key="1">
    <citation type="submission" date="2021-01" db="EMBL/GenBank/DDBJ databases">
        <title>Cercospora kikuchii MAFF 305040 whole genome shotgun sequence.</title>
        <authorList>
            <person name="Kashiwa T."/>
            <person name="Suzuki T."/>
        </authorList>
    </citation>
    <scope>NUCLEOTIDE SEQUENCE [LARGE SCALE GENOMIC DNA]</scope>
    <source>
        <strain evidence="10 11">MAFF 305040</strain>
    </source>
</reference>
<comment type="subcellular location">
    <subcellularLocation>
        <location evidence="8">Cell membrane</location>
        <topology evidence="8">Multi-pass membrane protein</topology>
    </subcellularLocation>
    <subcellularLocation>
        <location evidence="1">Membrane</location>
        <topology evidence="1">Multi-pass membrane protein</topology>
    </subcellularLocation>
</comment>
<dbReference type="FunFam" id="1.10.3430.10:FF:000011">
    <property type="entry name" value="Ammonium transporter"/>
    <property type="match status" value="1"/>
</dbReference>
<name>A0A9P3CIJ3_9PEZI</name>
<gene>
    <name evidence="10" type="ORF">CKM354_000440600</name>
</gene>
<feature type="transmembrane region" description="Helical" evidence="8">
    <location>
        <begin position="194"/>
        <end position="212"/>
    </location>
</feature>
<dbReference type="EMBL" id="BOLY01000003">
    <property type="protein sequence ID" value="GIZ41090.1"/>
    <property type="molecule type" value="Genomic_DNA"/>
</dbReference>
<evidence type="ECO:0000313" key="11">
    <source>
        <dbReference type="Proteomes" id="UP000825890"/>
    </source>
</evidence>
<feature type="transmembrane region" description="Helical" evidence="8">
    <location>
        <begin position="395"/>
        <end position="420"/>
    </location>
</feature>
<accession>A0A9P3CIJ3</accession>
<keyword evidence="4 8" id="KW-0812">Transmembrane</keyword>
<evidence type="ECO:0000256" key="4">
    <source>
        <dbReference type="ARBA" id="ARBA00022692"/>
    </source>
</evidence>
<dbReference type="GO" id="GO:0005886">
    <property type="term" value="C:plasma membrane"/>
    <property type="evidence" value="ECO:0007669"/>
    <property type="project" value="UniProtKB-SubCell"/>
</dbReference>
<proteinExistence type="inferred from homology"/>
<evidence type="ECO:0000256" key="1">
    <source>
        <dbReference type="ARBA" id="ARBA00004141"/>
    </source>
</evidence>
<protein>
    <recommendedName>
        <fullName evidence="8">Ammonium transporter</fullName>
    </recommendedName>
</protein>
<keyword evidence="11" id="KW-1185">Reference proteome</keyword>
<feature type="transmembrane region" description="Helical" evidence="8">
    <location>
        <begin position="126"/>
        <end position="146"/>
    </location>
</feature>
<dbReference type="InterPro" id="IPR024041">
    <property type="entry name" value="NH4_transpt_AmtB-like_dom"/>
</dbReference>
<feature type="transmembrane region" description="Helical" evidence="8">
    <location>
        <begin position="291"/>
        <end position="309"/>
    </location>
</feature>
<feature type="transmembrane region" description="Helical" evidence="8">
    <location>
        <begin position="38"/>
        <end position="58"/>
    </location>
</feature>
<dbReference type="PANTHER" id="PTHR43029">
    <property type="entry name" value="AMMONIUM TRANSPORTER MEP2"/>
    <property type="match status" value="1"/>
</dbReference>
<evidence type="ECO:0000256" key="6">
    <source>
        <dbReference type="ARBA" id="ARBA00023136"/>
    </source>
</evidence>
<comment type="caution">
    <text evidence="10">The sequence shown here is derived from an EMBL/GenBank/DDBJ whole genome shotgun (WGS) entry which is preliminary data.</text>
</comment>